<dbReference type="PRINTS" id="PR00942">
    <property type="entry name" value="CUATPASEI"/>
</dbReference>
<evidence type="ECO:0000256" key="1">
    <source>
        <dbReference type="ARBA" id="ARBA00004651"/>
    </source>
</evidence>
<feature type="transmembrane region" description="Helical" evidence="24">
    <location>
        <begin position="453"/>
        <end position="470"/>
    </location>
</feature>
<feature type="transmembrane region" description="Helical" evidence="24">
    <location>
        <begin position="200"/>
        <end position="219"/>
    </location>
</feature>
<proteinExistence type="inferred from homology"/>
<keyword evidence="18" id="KW-0406">Ion transport</keyword>
<evidence type="ECO:0000256" key="8">
    <source>
        <dbReference type="ARBA" id="ARBA00022692"/>
    </source>
</evidence>
<dbReference type="OrthoDB" id="9813266at2"/>
<comment type="function">
    <text evidence="23">Involved in copper export.</text>
</comment>
<keyword evidence="12" id="KW-0187">Copper transport</keyword>
<dbReference type="Gene3D" id="3.40.50.1000">
    <property type="entry name" value="HAD superfamily/HAD-like"/>
    <property type="match status" value="1"/>
</dbReference>
<dbReference type="Proteomes" id="UP000029507">
    <property type="component" value="Chromosome"/>
</dbReference>
<evidence type="ECO:0000256" key="9">
    <source>
        <dbReference type="ARBA" id="ARBA00022723"/>
    </source>
</evidence>
<dbReference type="InterPro" id="IPR027256">
    <property type="entry name" value="P-typ_ATPase_IB"/>
</dbReference>
<evidence type="ECO:0000256" key="13">
    <source>
        <dbReference type="ARBA" id="ARBA00022840"/>
    </source>
</evidence>
<dbReference type="KEGG" id="pste:PSTEL_02290"/>
<feature type="transmembrane region" description="Helical" evidence="24">
    <location>
        <begin position="418"/>
        <end position="441"/>
    </location>
</feature>
<dbReference type="NCBIfam" id="TIGR01525">
    <property type="entry name" value="ATPase-IB_hvy"/>
    <property type="match status" value="1"/>
</dbReference>
<dbReference type="InterPro" id="IPR008250">
    <property type="entry name" value="ATPase_P-typ_transduc_dom_A_sf"/>
</dbReference>
<keyword evidence="27" id="KW-1185">Reference proteome</keyword>
<dbReference type="SFLD" id="SFLDG00002">
    <property type="entry name" value="C1.7:_P-type_atpase_like"/>
    <property type="match status" value="1"/>
</dbReference>
<evidence type="ECO:0000259" key="25">
    <source>
        <dbReference type="PROSITE" id="PS50846"/>
    </source>
</evidence>
<evidence type="ECO:0000256" key="14">
    <source>
        <dbReference type="ARBA" id="ARBA00022842"/>
    </source>
</evidence>
<dbReference type="GO" id="GO:0005524">
    <property type="term" value="F:ATP binding"/>
    <property type="evidence" value="ECO:0007669"/>
    <property type="project" value="UniProtKB-UniRule"/>
</dbReference>
<feature type="transmembrane region" description="Helical" evidence="24">
    <location>
        <begin position="769"/>
        <end position="786"/>
    </location>
</feature>
<dbReference type="PANTHER" id="PTHR43520:SF8">
    <property type="entry name" value="P-TYPE CU(+) TRANSPORTER"/>
    <property type="match status" value="1"/>
</dbReference>
<dbReference type="FunFam" id="3.30.70.100:FF:000005">
    <property type="entry name" value="Copper-exporting P-type ATPase A"/>
    <property type="match status" value="2"/>
</dbReference>
<evidence type="ECO:0000256" key="15">
    <source>
        <dbReference type="ARBA" id="ARBA00022967"/>
    </source>
</evidence>
<evidence type="ECO:0000256" key="20">
    <source>
        <dbReference type="ARBA" id="ARBA00029719"/>
    </source>
</evidence>
<reference evidence="26 27" key="1">
    <citation type="submission" date="2014-08" db="EMBL/GenBank/DDBJ databases">
        <title>Comparative genomics of the Paenibacillus odorifer group.</title>
        <authorList>
            <person name="den Bakker H.C."/>
            <person name="Tsai Y.-C."/>
            <person name="Martin N."/>
            <person name="Korlach J."/>
            <person name="Wiedmann M."/>
        </authorList>
    </citation>
    <scope>NUCLEOTIDE SEQUENCE [LARGE SCALE GENOMIC DNA]</scope>
    <source>
        <strain evidence="26 27">DSM 14472</strain>
    </source>
</reference>
<dbReference type="InterPro" id="IPR006122">
    <property type="entry name" value="HMA_Cu_ion-bd"/>
</dbReference>
<dbReference type="PRINTS" id="PR00119">
    <property type="entry name" value="CATATPASE"/>
</dbReference>
<dbReference type="PRINTS" id="PR00943">
    <property type="entry name" value="CUATPASE"/>
</dbReference>
<dbReference type="Gene3D" id="2.70.150.10">
    <property type="entry name" value="Calcium-transporting ATPase, cytoplasmic transduction domain A"/>
    <property type="match status" value="1"/>
</dbReference>
<evidence type="ECO:0000256" key="3">
    <source>
        <dbReference type="ARBA" id="ARBA00012517"/>
    </source>
</evidence>
<feature type="transmembrane region" description="Helical" evidence="24">
    <location>
        <begin position="231"/>
        <end position="247"/>
    </location>
</feature>
<dbReference type="GO" id="GO:0016887">
    <property type="term" value="F:ATP hydrolysis activity"/>
    <property type="evidence" value="ECO:0007669"/>
    <property type="project" value="InterPro"/>
</dbReference>
<keyword evidence="5" id="KW-0813">Transport</keyword>
<evidence type="ECO:0000256" key="18">
    <source>
        <dbReference type="ARBA" id="ARBA00023065"/>
    </source>
</evidence>
<dbReference type="PANTHER" id="PTHR43520">
    <property type="entry name" value="ATP7, ISOFORM B"/>
    <property type="match status" value="1"/>
</dbReference>
<dbReference type="RefSeq" id="WP_038693190.1">
    <property type="nucleotide sequence ID" value="NZ_CP009286.1"/>
</dbReference>
<keyword evidence="6 24" id="KW-1003">Cell membrane</keyword>
<dbReference type="InterPro" id="IPR017969">
    <property type="entry name" value="Heavy-metal-associated_CS"/>
</dbReference>
<comment type="similarity">
    <text evidence="2 24">Belongs to the cation transport ATPase (P-type) (TC 3.A.3) family. Type IB subfamily.</text>
</comment>
<comment type="catalytic activity">
    <reaction evidence="22">
        <text>Cu(+)(in) + ATP + H2O = Cu(+)(out) + ADP + phosphate + H(+)</text>
        <dbReference type="Rhea" id="RHEA:25792"/>
        <dbReference type="ChEBI" id="CHEBI:15377"/>
        <dbReference type="ChEBI" id="CHEBI:15378"/>
        <dbReference type="ChEBI" id="CHEBI:30616"/>
        <dbReference type="ChEBI" id="CHEBI:43474"/>
        <dbReference type="ChEBI" id="CHEBI:49552"/>
        <dbReference type="ChEBI" id="CHEBI:456216"/>
        <dbReference type="EC" id="7.2.2.8"/>
    </reaction>
</comment>
<evidence type="ECO:0000313" key="26">
    <source>
        <dbReference type="EMBL" id="AIQ62124.1"/>
    </source>
</evidence>
<dbReference type="EC" id="7.2.2.8" evidence="3"/>
<dbReference type="InterPro" id="IPR001757">
    <property type="entry name" value="P_typ_ATPase"/>
</dbReference>
<dbReference type="GO" id="GO:0005507">
    <property type="term" value="F:copper ion binding"/>
    <property type="evidence" value="ECO:0007669"/>
    <property type="project" value="InterPro"/>
</dbReference>
<evidence type="ECO:0000256" key="11">
    <source>
        <dbReference type="ARBA" id="ARBA00022741"/>
    </source>
</evidence>
<dbReference type="PROSITE" id="PS01047">
    <property type="entry name" value="HMA_1"/>
    <property type="match status" value="2"/>
</dbReference>
<dbReference type="PROSITE" id="PS00154">
    <property type="entry name" value="ATPASE_E1_E2"/>
    <property type="match status" value="1"/>
</dbReference>
<dbReference type="SFLD" id="SFLDS00003">
    <property type="entry name" value="Haloacid_Dehalogenase"/>
    <property type="match status" value="1"/>
</dbReference>
<keyword evidence="15" id="KW-1278">Translocase</keyword>
<sequence length="817" mass="86179">MEKAVAAPEEQATLQITGMTCSACAARIEKGLSRMEGVSRANVNLALEQAAVGFDPSVVDVPKLEEKIRSLGYDTVKETANFDISGMTCAACSARIEKVLGRMPGIAEVNVNLALETAHVEYTPSMVTPQDIIAKVDSIGYKASLKKDSEETSGRKGEEIRRKRNKWIVSAVLSLPLLWAMVGHFSFTSWIPVPELFMNPWFQLALSTPVQFIIGWQFYVGAYKALRNGSANMDVLVALGTSAAYFYSLYLTLDSLSMSGMNHAVEMYYETGAILITLILVGKWFEALAKGRSSDAIRSLMGLQAKSAVVIRDGAEISIPVENVVIGDIVLVKPGTKIPVDGQVVEGISSVDESMLTGESIPVDKGPGDTVIGATVNKNGALKIEARKVGRDTALAQIIRVVEEAQGSKAPIQRVADVISGIFVPIVVGIAALTFIVWYLWGAPGQFAEALEKAIAVLVIACPCALGLATPTSIMAGSGRAAELGILFKGGEHLEAAQGIELVVLDKTGTVTAGKPVLTDVLVSPDFKGPEALSAEDGLLSLAASAEKLSEHPLAEAVAAGAAEKGLILAEAADFVNIPGRGIKAAVQGRDISVGTRRLMEESGAETAAWQGEMQRLEQEGKTAMLVAVDGKVQGIVAVADTIKPTSREAVAALRRMNIDVVMITGDNERTARAIAAEAGIDRVMAEVLPEGKAEAVRKLQEGGRKVAMVGDGINDAPALATADIGMAVGTGTDVAMEAADITLMRGDLKAIADAIEMSRRTMGNIKQNLFWALGYNTIGIPVAALGFLAPWLAGAAMAFSSVSVVLNALRLQRVKL</sequence>
<evidence type="ECO:0000256" key="23">
    <source>
        <dbReference type="ARBA" id="ARBA00055366"/>
    </source>
</evidence>
<dbReference type="STRING" id="169760.PSTEL_02290"/>
<keyword evidence="19 24" id="KW-0472">Membrane</keyword>
<evidence type="ECO:0000256" key="24">
    <source>
        <dbReference type="RuleBase" id="RU362081"/>
    </source>
</evidence>
<dbReference type="Gene3D" id="3.30.70.100">
    <property type="match status" value="2"/>
</dbReference>
<evidence type="ECO:0000256" key="22">
    <source>
        <dbReference type="ARBA" id="ARBA00049289"/>
    </source>
</evidence>
<dbReference type="GO" id="GO:0005886">
    <property type="term" value="C:plasma membrane"/>
    <property type="evidence" value="ECO:0007669"/>
    <property type="project" value="UniProtKB-SubCell"/>
</dbReference>
<dbReference type="Pfam" id="PF00403">
    <property type="entry name" value="HMA"/>
    <property type="match status" value="2"/>
</dbReference>
<dbReference type="SUPFAM" id="SSF56784">
    <property type="entry name" value="HAD-like"/>
    <property type="match status" value="1"/>
</dbReference>
<protein>
    <recommendedName>
        <fullName evidence="4">Copper-exporting P-type ATPase</fullName>
        <ecNumber evidence="3">7.2.2.8</ecNumber>
    </recommendedName>
    <alternativeName>
        <fullName evidence="20">Copper-exporting P-type ATPase A</fullName>
    </alternativeName>
    <alternativeName>
        <fullName evidence="21">Cu(+)-exporting ATPase</fullName>
    </alternativeName>
</protein>
<dbReference type="InterPro" id="IPR044492">
    <property type="entry name" value="P_typ_ATPase_HD_dom"/>
</dbReference>
<dbReference type="GO" id="GO:0055070">
    <property type="term" value="P:copper ion homeostasis"/>
    <property type="evidence" value="ECO:0007669"/>
    <property type="project" value="TreeGrafter"/>
</dbReference>
<gene>
    <name evidence="26" type="ORF">PSTEL_02290</name>
</gene>
<evidence type="ECO:0000256" key="6">
    <source>
        <dbReference type="ARBA" id="ARBA00022475"/>
    </source>
</evidence>
<dbReference type="InterPro" id="IPR036163">
    <property type="entry name" value="HMA_dom_sf"/>
</dbReference>
<dbReference type="SFLD" id="SFLDF00027">
    <property type="entry name" value="p-type_atpase"/>
    <property type="match status" value="1"/>
</dbReference>
<dbReference type="InterPro" id="IPR023298">
    <property type="entry name" value="ATPase_P-typ_TM_dom_sf"/>
</dbReference>
<dbReference type="GO" id="GO:0043682">
    <property type="term" value="F:P-type divalent copper transporter activity"/>
    <property type="evidence" value="ECO:0007669"/>
    <property type="project" value="TreeGrafter"/>
</dbReference>
<evidence type="ECO:0000256" key="7">
    <source>
        <dbReference type="ARBA" id="ARBA00022553"/>
    </source>
</evidence>
<dbReference type="EMBL" id="CP009286">
    <property type="protein sequence ID" value="AIQ62124.1"/>
    <property type="molecule type" value="Genomic_DNA"/>
</dbReference>
<feature type="transmembrane region" description="Helical" evidence="24">
    <location>
        <begin position="267"/>
        <end position="285"/>
    </location>
</feature>
<dbReference type="NCBIfam" id="TIGR01511">
    <property type="entry name" value="ATPase-IB1_Cu"/>
    <property type="match status" value="1"/>
</dbReference>
<feature type="domain" description="HMA" evidence="25">
    <location>
        <begin position="10"/>
        <end position="76"/>
    </location>
</feature>
<dbReference type="AlphaFoldDB" id="A0A089N0B1"/>
<dbReference type="FunFam" id="3.40.50.1000:FF:000144">
    <property type="entry name" value="copper-transporting ATPase 1 isoform X2"/>
    <property type="match status" value="1"/>
</dbReference>
<dbReference type="PROSITE" id="PS50846">
    <property type="entry name" value="HMA_2"/>
    <property type="match status" value="2"/>
</dbReference>
<evidence type="ECO:0000256" key="5">
    <source>
        <dbReference type="ARBA" id="ARBA00022448"/>
    </source>
</evidence>
<keyword evidence="16 24" id="KW-1133">Transmembrane helix</keyword>
<evidence type="ECO:0000256" key="19">
    <source>
        <dbReference type="ARBA" id="ARBA00023136"/>
    </source>
</evidence>
<dbReference type="NCBIfam" id="TIGR01494">
    <property type="entry name" value="ATPase_P-type"/>
    <property type="match status" value="2"/>
</dbReference>
<dbReference type="Pfam" id="PF00702">
    <property type="entry name" value="Hydrolase"/>
    <property type="match status" value="1"/>
</dbReference>
<keyword evidence="8 24" id="KW-0812">Transmembrane</keyword>
<dbReference type="InterPro" id="IPR036412">
    <property type="entry name" value="HAD-like_sf"/>
</dbReference>
<dbReference type="InterPro" id="IPR006121">
    <property type="entry name" value="HMA_dom"/>
</dbReference>
<keyword evidence="10" id="KW-0677">Repeat</keyword>
<name>A0A089N0B1_9BACL</name>
<comment type="subcellular location">
    <subcellularLocation>
        <location evidence="1">Cell membrane</location>
        <topology evidence="1">Multi-pass membrane protein</topology>
    </subcellularLocation>
</comment>
<dbReference type="InterPro" id="IPR023299">
    <property type="entry name" value="ATPase_P-typ_cyto_dom_N"/>
</dbReference>
<keyword evidence="7" id="KW-0597">Phosphoprotein</keyword>
<keyword evidence="11 24" id="KW-0547">Nucleotide-binding</keyword>
<evidence type="ECO:0000256" key="16">
    <source>
        <dbReference type="ARBA" id="ARBA00022989"/>
    </source>
</evidence>
<organism evidence="26 27">
    <name type="scientific">Paenibacillus stellifer</name>
    <dbReference type="NCBI Taxonomy" id="169760"/>
    <lineage>
        <taxon>Bacteria</taxon>
        <taxon>Bacillati</taxon>
        <taxon>Bacillota</taxon>
        <taxon>Bacilli</taxon>
        <taxon>Bacillales</taxon>
        <taxon>Paenibacillaceae</taxon>
        <taxon>Paenibacillus</taxon>
    </lineage>
</organism>
<dbReference type="InterPro" id="IPR059000">
    <property type="entry name" value="ATPase_P-type_domA"/>
</dbReference>
<evidence type="ECO:0000256" key="4">
    <source>
        <dbReference type="ARBA" id="ARBA00015102"/>
    </source>
</evidence>
<evidence type="ECO:0000256" key="21">
    <source>
        <dbReference type="ARBA" id="ARBA00033239"/>
    </source>
</evidence>
<keyword evidence="17" id="KW-0186">Copper</keyword>
<dbReference type="GO" id="GO:0140581">
    <property type="term" value="F:P-type monovalent copper transporter activity"/>
    <property type="evidence" value="ECO:0007669"/>
    <property type="project" value="UniProtKB-EC"/>
</dbReference>
<dbReference type="InterPro" id="IPR018303">
    <property type="entry name" value="ATPase_P-typ_P_site"/>
</dbReference>
<dbReference type="SUPFAM" id="SSF81653">
    <property type="entry name" value="Calcium ATPase, transduction domain A"/>
    <property type="match status" value="1"/>
</dbReference>
<keyword evidence="14" id="KW-0460">Magnesium</keyword>
<dbReference type="CDD" id="cd02094">
    <property type="entry name" value="P-type_ATPase_Cu-like"/>
    <property type="match status" value="1"/>
</dbReference>
<dbReference type="CDD" id="cd00371">
    <property type="entry name" value="HMA"/>
    <property type="match status" value="2"/>
</dbReference>
<dbReference type="HOGENOM" id="CLU_001771_0_2_9"/>
<dbReference type="SUPFAM" id="SSF81665">
    <property type="entry name" value="Calcium ATPase, transmembrane domain M"/>
    <property type="match status" value="1"/>
</dbReference>
<accession>A0A089N0B1</accession>
<feature type="transmembrane region" description="Helical" evidence="24">
    <location>
        <begin position="167"/>
        <end position="188"/>
    </location>
</feature>
<evidence type="ECO:0000256" key="2">
    <source>
        <dbReference type="ARBA" id="ARBA00006024"/>
    </source>
</evidence>
<keyword evidence="13 24" id="KW-0067">ATP-binding</keyword>
<feature type="domain" description="HMA" evidence="25">
    <location>
        <begin position="78"/>
        <end position="144"/>
    </location>
</feature>
<evidence type="ECO:0000256" key="10">
    <source>
        <dbReference type="ARBA" id="ARBA00022737"/>
    </source>
</evidence>
<dbReference type="Gene3D" id="3.40.1110.10">
    <property type="entry name" value="Calcium-transporting ATPase, cytoplasmic domain N"/>
    <property type="match status" value="1"/>
</dbReference>
<dbReference type="SUPFAM" id="SSF55008">
    <property type="entry name" value="HMA, heavy metal-associated domain"/>
    <property type="match status" value="2"/>
</dbReference>
<dbReference type="InterPro" id="IPR023214">
    <property type="entry name" value="HAD_sf"/>
</dbReference>
<dbReference type="FunFam" id="2.70.150.10:FF:000002">
    <property type="entry name" value="Copper-transporting ATPase 1, putative"/>
    <property type="match status" value="1"/>
</dbReference>
<dbReference type="NCBIfam" id="TIGR00003">
    <property type="entry name" value="copper ion binding protein"/>
    <property type="match status" value="2"/>
</dbReference>
<evidence type="ECO:0000256" key="17">
    <source>
        <dbReference type="ARBA" id="ARBA00023008"/>
    </source>
</evidence>
<keyword evidence="9 24" id="KW-0479">Metal-binding</keyword>
<evidence type="ECO:0000256" key="12">
    <source>
        <dbReference type="ARBA" id="ARBA00022796"/>
    </source>
</evidence>
<evidence type="ECO:0000313" key="27">
    <source>
        <dbReference type="Proteomes" id="UP000029507"/>
    </source>
</evidence>
<dbReference type="Pfam" id="PF00122">
    <property type="entry name" value="E1-E2_ATPase"/>
    <property type="match status" value="1"/>
</dbReference>